<name>A0ABT7LQQ5_9BURK</name>
<evidence type="ECO:0000256" key="1">
    <source>
        <dbReference type="SAM" id="MobiDB-lite"/>
    </source>
</evidence>
<keyword evidence="3" id="KW-1185">Reference proteome</keyword>
<proteinExistence type="predicted"/>
<feature type="compositionally biased region" description="Pro residues" evidence="1">
    <location>
        <begin position="124"/>
        <end position="134"/>
    </location>
</feature>
<reference evidence="2 3" key="1">
    <citation type="submission" date="2023-06" db="EMBL/GenBank/DDBJ databases">
        <title>Pelomonas sp. APW6 16S ribosomal RNA gene genome sequencing and assembly.</title>
        <authorList>
            <person name="Woo H."/>
        </authorList>
    </citation>
    <scope>NUCLEOTIDE SEQUENCE [LARGE SCALE GENOMIC DNA]</scope>
    <source>
        <strain evidence="2 3">APW6</strain>
    </source>
</reference>
<feature type="compositionally biased region" description="Basic and acidic residues" evidence="1">
    <location>
        <begin position="52"/>
        <end position="66"/>
    </location>
</feature>
<evidence type="ECO:0000313" key="2">
    <source>
        <dbReference type="EMBL" id="MDL5033821.1"/>
    </source>
</evidence>
<feature type="region of interest" description="Disordered" evidence="1">
    <location>
        <begin position="1"/>
        <end position="140"/>
    </location>
</feature>
<evidence type="ECO:0000313" key="3">
    <source>
        <dbReference type="Proteomes" id="UP001238603"/>
    </source>
</evidence>
<dbReference type="RefSeq" id="WP_285983897.1">
    <property type="nucleotide sequence ID" value="NZ_JASVDS010000005.1"/>
</dbReference>
<protein>
    <submittedName>
        <fullName evidence="2">Uncharacterized protein</fullName>
    </submittedName>
</protein>
<dbReference type="EMBL" id="JASVDS010000005">
    <property type="protein sequence ID" value="MDL5033821.1"/>
    <property type="molecule type" value="Genomic_DNA"/>
</dbReference>
<comment type="caution">
    <text evidence="2">The sequence shown here is derived from an EMBL/GenBank/DDBJ whole genome shotgun (WGS) entry which is preliminary data.</text>
</comment>
<gene>
    <name evidence="2" type="ORF">QRD43_18060</name>
</gene>
<organism evidence="2 3">
    <name type="scientific">Roseateles subflavus</name>
    <dbReference type="NCBI Taxonomy" id="3053353"/>
    <lineage>
        <taxon>Bacteria</taxon>
        <taxon>Pseudomonadati</taxon>
        <taxon>Pseudomonadota</taxon>
        <taxon>Betaproteobacteria</taxon>
        <taxon>Burkholderiales</taxon>
        <taxon>Sphaerotilaceae</taxon>
        <taxon>Roseateles</taxon>
    </lineage>
</organism>
<sequence length="140" mass="14688">MTHPSDRPRKPAAPDRRPPAVMPQPHPQAGPPDPPARLRGHGPVAPGSPEPADDHELALPHERDESTGSASTGQGGRGEAGRRQRRVMQQAADDLAQGQVDTDLHAPPGLDAERRDALLAPATPATPPATPPVTPSKRRG</sequence>
<accession>A0ABT7LQQ5</accession>
<feature type="compositionally biased region" description="Basic and acidic residues" evidence="1">
    <location>
        <begin position="1"/>
        <end position="18"/>
    </location>
</feature>
<feature type="compositionally biased region" description="Pro residues" evidence="1">
    <location>
        <begin position="20"/>
        <end position="35"/>
    </location>
</feature>
<dbReference type="Proteomes" id="UP001238603">
    <property type="component" value="Unassembled WGS sequence"/>
</dbReference>